<dbReference type="OrthoDB" id="121884at2"/>
<dbReference type="eggNOG" id="ENOG5032T4J">
    <property type="taxonomic scope" value="Bacteria"/>
</dbReference>
<dbReference type="Gene3D" id="2.40.160.20">
    <property type="match status" value="1"/>
</dbReference>
<organism evidence="4 5">
    <name type="scientific">Terriglobus saanensis (strain ATCC BAA-1853 / DSM 23119 / SP1PR4)</name>
    <dbReference type="NCBI Taxonomy" id="401053"/>
    <lineage>
        <taxon>Bacteria</taxon>
        <taxon>Pseudomonadati</taxon>
        <taxon>Acidobacteriota</taxon>
        <taxon>Terriglobia</taxon>
        <taxon>Terriglobales</taxon>
        <taxon>Acidobacteriaceae</taxon>
        <taxon>Terriglobus</taxon>
    </lineage>
</organism>
<evidence type="ECO:0000313" key="4">
    <source>
        <dbReference type="EMBL" id="ADV82204.1"/>
    </source>
</evidence>
<feature type="signal peptide" evidence="2">
    <location>
        <begin position="1"/>
        <end position="20"/>
    </location>
</feature>
<feature type="chain" id="PRO_5003232243" description="Outer membrane protein beta-barrel domain-containing protein" evidence="2">
    <location>
        <begin position="21"/>
        <end position="192"/>
    </location>
</feature>
<reference evidence="4 5" key="1">
    <citation type="journal article" date="2012" name="Stand. Genomic Sci.">
        <title>Complete genome sequence of Terriglobus saanensis type strain SP1PR4(T), an Acidobacteria from tundra soil.</title>
        <authorList>
            <person name="Rawat S.R."/>
            <person name="Mannisto M.K."/>
            <person name="Starovoytov V."/>
            <person name="Goodwin L."/>
            <person name="Nolan M."/>
            <person name="Hauser L."/>
            <person name="Land M."/>
            <person name="Davenport K.W."/>
            <person name="Woyke T."/>
            <person name="Haggblom M.M."/>
        </authorList>
    </citation>
    <scope>NUCLEOTIDE SEQUENCE</scope>
    <source>
        <strain evidence="5">ATCC BAA-1853 / DSM 23119 / SP1PR4</strain>
    </source>
</reference>
<dbReference type="EMBL" id="CP002467">
    <property type="protein sequence ID" value="ADV82204.1"/>
    <property type="molecule type" value="Genomic_DNA"/>
</dbReference>
<evidence type="ECO:0000313" key="5">
    <source>
        <dbReference type="Proteomes" id="UP000006844"/>
    </source>
</evidence>
<keyword evidence="5" id="KW-1185">Reference proteome</keyword>
<keyword evidence="1 2" id="KW-0732">Signal</keyword>
<evidence type="ECO:0000256" key="1">
    <source>
        <dbReference type="ARBA" id="ARBA00022729"/>
    </source>
</evidence>
<accession>E8V049</accession>
<dbReference type="RefSeq" id="WP_013567937.1">
    <property type="nucleotide sequence ID" value="NC_014963.1"/>
</dbReference>
<dbReference type="Pfam" id="PF13505">
    <property type="entry name" value="OMP_b-brl"/>
    <property type="match status" value="1"/>
</dbReference>
<proteinExistence type="predicted"/>
<dbReference type="AlphaFoldDB" id="E8V049"/>
<name>E8V049_TERSS</name>
<dbReference type="InterPro" id="IPR011250">
    <property type="entry name" value="OMP/PagP_B-barrel"/>
</dbReference>
<dbReference type="KEGG" id="tsa:AciPR4_1381"/>
<protein>
    <recommendedName>
        <fullName evidence="3">Outer membrane protein beta-barrel domain-containing protein</fullName>
    </recommendedName>
</protein>
<gene>
    <name evidence="4" type="ordered locus">AciPR4_1381</name>
</gene>
<dbReference type="Proteomes" id="UP000006844">
    <property type="component" value="Chromosome"/>
</dbReference>
<feature type="domain" description="Outer membrane protein beta-barrel" evidence="3">
    <location>
        <begin position="11"/>
        <end position="191"/>
    </location>
</feature>
<sequence length="192" mass="21346">MFFLKIVASMALISTPILWAQAAYTAGRVGDLQVGAEFVLGQSKYLPVQTVSGSFIDPVVLSQKVDLKGFGGYATFDWREHYGVELNIRHAKGKQDDGQSENTVEFGGRYVVVRKYRMAPYAKAMIGRGVYNYPDGAGSLAFNLYALGVGVDYHATSYINVRAEYEYQSWLNVPIQNPQPQLISIGVAYRFH</sequence>
<dbReference type="HOGENOM" id="CLU_113748_0_0_0"/>
<dbReference type="InterPro" id="IPR027385">
    <property type="entry name" value="Beta-barrel_OMP"/>
</dbReference>
<evidence type="ECO:0000256" key="2">
    <source>
        <dbReference type="SAM" id="SignalP"/>
    </source>
</evidence>
<dbReference type="SUPFAM" id="SSF56925">
    <property type="entry name" value="OMPA-like"/>
    <property type="match status" value="1"/>
</dbReference>
<evidence type="ECO:0000259" key="3">
    <source>
        <dbReference type="Pfam" id="PF13505"/>
    </source>
</evidence>